<keyword evidence="3" id="KW-1185">Reference proteome</keyword>
<name>A0A9Q3IAF4_9BASI</name>
<gene>
    <name evidence="2" type="ORF">O181_075706</name>
</gene>
<evidence type="ECO:0000313" key="3">
    <source>
        <dbReference type="Proteomes" id="UP000765509"/>
    </source>
</evidence>
<evidence type="ECO:0000313" key="2">
    <source>
        <dbReference type="EMBL" id="MBW0535991.1"/>
    </source>
</evidence>
<protein>
    <submittedName>
        <fullName evidence="2">Uncharacterized protein</fullName>
    </submittedName>
</protein>
<reference evidence="2" key="1">
    <citation type="submission" date="2021-03" db="EMBL/GenBank/DDBJ databases">
        <title>Draft genome sequence of rust myrtle Austropuccinia psidii MF-1, a brazilian biotype.</title>
        <authorList>
            <person name="Quecine M.C."/>
            <person name="Pachon D.M.R."/>
            <person name="Bonatelli M.L."/>
            <person name="Correr F.H."/>
            <person name="Franceschini L.M."/>
            <person name="Leite T.F."/>
            <person name="Margarido G.R.A."/>
            <person name="Almeida C.A."/>
            <person name="Ferrarezi J.A."/>
            <person name="Labate C.A."/>
        </authorList>
    </citation>
    <scope>NUCLEOTIDE SEQUENCE</scope>
    <source>
        <strain evidence="2">MF-1</strain>
    </source>
</reference>
<accession>A0A9Q3IAF4</accession>
<dbReference type="EMBL" id="AVOT02040755">
    <property type="protein sequence ID" value="MBW0535991.1"/>
    <property type="molecule type" value="Genomic_DNA"/>
</dbReference>
<feature type="region of interest" description="Disordered" evidence="1">
    <location>
        <begin position="93"/>
        <end position="166"/>
    </location>
</feature>
<evidence type="ECO:0000256" key="1">
    <source>
        <dbReference type="SAM" id="MobiDB-lite"/>
    </source>
</evidence>
<proteinExistence type="predicted"/>
<dbReference type="AlphaFoldDB" id="A0A9Q3IAF4"/>
<feature type="compositionally biased region" description="Polar residues" evidence="1">
    <location>
        <begin position="131"/>
        <end position="144"/>
    </location>
</feature>
<sequence>MALKVTSYKQRELARLTKVGGPIPIVGRLIYSSSEVPLLRITTEGSDELDDEEVEVVINFDGHQSSTSPLQAAAKSFKIQEIPVPPRNFKPVLSTIPSSIPPPSPSPSTARHALAPTMRPSPIPQPRNYPMITSQQLQPVASSNRRIEENSPFPFPSNQVFQKREF</sequence>
<dbReference type="Proteomes" id="UP000765509">
    <property type="component" value="Unassembled WGS sequence"/>
</dbReference>
<feature type="compositionally biased region" description="Polar residues" evidence="1">
    <location>
        <begin position="156"/>
        <end position="166"/>
    </location>
</feature>
<organism evidence="2 3">
    <name type="scientific">Austropuccinia psidii MF-1</name>
    <dbReference type="NCBI Taxonomy" id="1389203"/>
    <lineage>
        <taxon>Eukaryota</taxon>
        <taxon>Fungi</taxon>
        <taxon>Dikarya</taxon>
        <taxon>Basidiomycota</taxon>
        <taxon>Pucciniomycotina</taxon>
        <taxon>Pucciniomycetes</taxon>
        <taxon>Pucciniales</taxon>
        <taxon>Sphaerophragmiaceae</taxon>
        <taxon>Austropuccinia</taxon>
    </lineage>
</organism>
<comment type="caution">
    <text evidence="2">The sequence shown here is derived from an EMBL/GenBank/DDBJ whole genome shotgun (WGS) entry which is preliminary data.</text>
</comment>